<evidence type="ECO:0000256" key="2">
    <source>
        <dbReference type="ARBA" id="ARBA00010231"/>
    </source>
</evidence>
<evidence type="ECO:0000313" key="11">
    <source>
        <dbReference type="Proteomes" id="UP000027725"/>
    </source>
</evidence>
<evidence type="ECO:0000256" key="4">
    <source>
        <dbReference type="ARBA" id="ARBA00022723"/>
    </source>
</evidence>
<dbReference type="SUPFAM" id="SSF55957">
    <property type="entry name" value="Phosphoglucomutase, C-terminal domain"/>
    <property type="match status" value="1"/>
</dbReference>
<reference evidence="10 11" key="1">
    <citation type="submission" date="2014-03" db="EMBL/GenBank/DDBJ databases">
        <title>The draft genome sequence of Thioclava dalianensis DLFJ1-1.</title>
        <authorList>
            <person name="Lai Q."/>
            <person name="Shao Z."/>
        </authorList>
    </citation>
    <scope>NUCLEOTIDE SEQUENCE [LARGE SCALE GENOMIC DNA]</scope>
    <source>
        <strain evidence="10 11">DLFJ1-1</strain>
    </source>
</reference>
<evidence type="ECO:0000259" key="8">
    <source>
        <dbReference type="Pfam" id="PF02878"/>
    </source>
</evidence>
<protein>
    <submittedName>
        <fullName evidence="10">Phosphomannomutase</fullName>
    </submittedName>
</protein>
<gene>
    <name evidence="10" type="ORF">DL1_11570</name>
</gene>
<feature type="domain" description="Alpha-D-phosphohexomutase alpha/beta/alpha" evidence="8">
    <location>
        <begin position="11"/>
        <end position="134"/>
    </location>
</feature>
<keyword evidence="5" id="KW-0460">Magnesium</keyword>
<proteinExistence type="inferred from homology"/>
<organism evidence="10 11">
    <name type="scientific">Thioclava dalianensis</name>
    <dbReference type="NCBI Taxonomy" id="1185766"/>
    <lineage>
        <taxon>Bacteria</taxon>
        <taxon>Pseudomonadati</taxon>
        <taxon>Pseudomonadota</taxon>
        <taxon>Alphaproteobacteria</taxon>
        <taxon>Rhodobacterales</taxon>
        <taxon>Paracoccaceae</taxon>
        <taxon>Thioclava</taxon>
    </lineage>
</organism>
<dbReference type="GO" id="GO:0005975">
    <property type="term" value="P:carbohydrate metabolic process"/>
    <property type="evidence" value="ECO:0007669"/>
    <property type="project" value="InterPro"/>
</dbReference>
<dbReference type="GO" id="GO:0004615">
    <property type="term" value="F:phosphomannomutase activity"/>
    <property type="evidence" value="ECO:0007669"/>
    <property type="project" value="TreeGrafter"/>
</dbReference>
<keyword evidence="4" id="KW-0479">Metal-binding</keyword>
<dbReference type="InterPro" id="IPR005844">
    <property type="entry name" value="A-D-PHexomutase_a/b/a-I"/>
</dbReference>
<dbReference type="InterPro" id="IPR050060">
    <property type="entry name" value="Phosphoglucosamine_mutase"/>
</dbReference>
<dbReference type="Pfam" id="PF00408">
    <property type="entry name" value="PGM_PMM_IV"/>
    <property type="match status" value="1"/>
</dbReference>
<evidence type="ECO:0000256" key="3">
    <source>
        <dbReference type="ARBA" id="ARBA00022553"/>
    </source>
</evidence>
<evidence type="ECO:0000259" key="9">
    <source>
        <dbReference type="Pfam" id="PF02880"/>
    </source>
</evidence>
<sequence>MPANEPHDTPRFGTSGLRGRIELLTRACIADHTRAFLATGPTGGVVHLGHDLRPSSRALSAWLCDTLQTEGITVHDCGALPTPALAHRAIVRGHAAIMVTGSHLAADRNGLKFFRPAGEITKSDEQAISAALNRPPATGPRGPAVAVNDPTSEYRARYHTAFGADALRGLRLGVFQHSSVARDLMVTSLTELCAQVIPFGRSNSFRPLDTEALDSEIRAEIETFCAAHSVDAVLSTDADADRPLLTDATGQVWPGDVLGACASRDLGASEICTPITSNSLITALPGIQHTHFTKIGSPYVIAAMYARQRCAPGARLAGYEANGGFLLGFEVQGPAGMLAPLLTRDSLLPMIAVLSQIRRTGQSLAERRAALPRRFTASDRIAGVETSASHALIDHLTRNADARQRLVPDMGPEREISRIDGLRIGFACGRILHIRRSGNAPELRIYTEAETQFAAEKCLKQCRKSVETRLAQTQRPVAQS</sequence>
<dbReference type="RefSeq" id="WP_038068469.1">
    <property type="nucleotide sequence ID" value="NZ_FOVB01000004.1"/>
</dbReference>
<dbReference type="PANTHER" id="PTHR42946:SF1">
    <property type="entry name" value="PHOSPHOGLUCOMUTASE (ALPHA-D-GLUCOSE-1,6-BISPHOSPHATE-DEPENDENT)"/>
    <property type="match status" value="1"/>
</dbReference>
<keyword evidence="6" id="KW-0413">Isomerase</keyword>
<dbReference type="EMBL" id="JHEH01000031">
    <property type="protein sequence ID" value="KEP68491.1"/>
    <property type="molecule type" value="Genomic_DNA"/>
</dbReference>
<dbReference type="eggNOG" id="COG1109">
    <property type="taxonomic scope" value="Bacteria"/>
</dbReference>
<comment type="similarity">
    <text evidence="2">Belongs to the phosphohexose mutase family.</text>
</comment>
<keyword evidence="3" id="KW-0597">Phosphoprotein</keyword>
<keyword evidence="11" id="KW-1185">Reference proteome</keyword>
<dbReference type="PANTHER" id="PTHR42946">
    <property type="entry name" value="PHOSPHOHEXOSE MUTASE"/>
    <property type="match status" value="1"/>
</dbReference>
<dbReference type="OrthoDB" id="9803322at2"/>
<dbReference type="Proteomes" id="UP000027725">
    <property type="component" value="Unassembled WGS sequence"/>
</dbReference>
<dbReference type="Pfam" id="PF02880">
    <property type="entry name" value="PGM_PMM_III"/>
    <property type="match status" value="1"/>
</dbReference>
<evidence type="ECO:0000256" key="6">
    <source>
        <dbReference type="ARBA" id="ARBA00023235"/>
    </source>
</evidence>
<dbReference type="Pfam" id="PF02878">
    <property type="entry name" value="PGM_PMM_I"/>
    <property type="match status" value="1"/>
</dbReference>
<dbReference type="AlphaFoldDB" id="A0A074T9K8"/>
<name>A0A074T9K8_9RHOB</name>
<dbReference type="InterPro" id="IPR005843">
    <property type="entry name" value="A-D-PHexomutase_C"/>
</dbReference>
<comment type="caution">
    <text evidence="10">The sequence shown here is derived from an EMBL/GenBank/DDBJ whole genome shotgun (WGS) entry which is preliminary data.</text>
</comment>
<dbReference type="STRING" id="1185766.SAMN05216224_104218"/>
<dbReference type="InterPro" id="IPR005846">
    <property type="entry name" value="A-D-PHexomutase_a/b/a-III"/>
</dbReference>
<feature type="domain" description="Alpha-D-phosphohexomutase C-terminal" evidence="7">
    <location>
        <begin position="409"/>
        <end position="461"/>
    </location>
</feature>
<dbReference type="GO" id="GO:0046872">
    <property type="term" value="F:metal ion binding"/>
    <property type="evidence" value="ECO:0007669"/>
    <property type="project" value="UniProtKB-KW"/>
</dbReference>
<evidence type="ECO:0000256" key="5">
    <source>
        <dbReference type="ARBA" id="ARBA00022842"/>
    </source>
</evidence>
<dbReference type="Gene3D" id="3.40.120.10">
    <property type="entry name" value="Alpha-D-Glucose-1,6-Bisphosphate, subunit A, domain 3"/>
    <property type="match status" value="3"/>
</dbReference>
<dbReference type="InterPro" id="IPR036900">
    <property type="entry name" value="A-D-PHexomutase_C_sf"/>
</dbReference>
<dbReference type="InterPro" id="IPR016055">
    <property type="entry name" value="A-D-PHexomutase_a/b/a-I/II/III"/>
</dbReference>
<dbReference type="SUPFAM" id="SSF53738">
    <property type="entry name" value="Phosphoglucomutase, first 3 domains"/>
    <property type="match status" value="3"/>
</dbReference>
<dbReference type="Gene3D" id="3.30.310.50">
    <property type="entry name" value="Alpha-D-phosphohexomutase, C-terminal domain"/>
    <property type="match status" value="1"/>
</dbReference>
<feature type="domain" description="Alpha-D-phosphohexomutase alpha/beta/alpha" evidence="9">
    <location>
        <begin position="273"/>
        <end position="374"/>
    </location>
</feature>
<comment type="cofactor">
    <cofactor evidence="1">
        <name>Mg(2+)</name>
        <dbReference type="ChEBI" id="CHEBI:18420"/>
    </cofactor>
</comment>
<accession>A0A074T9K8</accession>
<evidence type="ECO:0000313" key="10">
    <source>
        <dbReference type="EMBL" id="KEP68491.1"/>
    </source>
</evidence>
<evidence type="ECO:0000259" key="7">
    <source>
        <dbReference type="Pfam" id="PF00408"/>
    </source>
</evidence>
<evidence type="ECO:0000256" key="1">
    <source>
        <dbReference type="ARBA" id="ARBA00001946"/>
    </source>
</evidence>